<dbReference type="Pfam" id="PF00561">
    <property type="entry name" value="Abhydrolase_1"/>
    <property type="match status" value="1"/>
</dbReference>
<evidence type="ECO:0000313" key="2">
    <source>
        <dbReference type="EMBL" id="RDH85929.1"/>
    </source>
</evidence>
<dbReference type="EMBL" id="QFXC01000002">
    <property type="protein sequence ID" value="RDH85929.1"/>
    <property type="molecule type" value="Genomic_DNA"/>
</dbReference>
<reference evidence="2 3" key="1">
    <citation type="journal article" date="2018" name="ISME J.">
        <title>Endosymbiont genomes yield clues of tubeworm success.</title>
        <authorList>
            <person name="Li Y."/>
            <person name="Liles M.R."/>
            <person name="Halanych K.M."/>
        </authorList>
    </citation>
    <scope>NUCLEOTIDE SEQUENCE [LARGE SCALE GENOMIC DNA]</scope>
    <source>
        <strain evidence="2">A1464</strain>
    </source>
</reference>
<name>A0A370DLZ1_9GAMM</name>
<dbReference type="Proteomes" id="UP000254266">
    <property type="component" value="Unassembled WGS sequence"/>
</dbReference>
<sequence>MNSSLKTKTTAKLQDGFEMSHQTLTVDKTMKTRKPKLASASRDKRVIPFSYQMLGIVLNFVSHVRNEWAAKIISDIWFTVFKTKAKPWTVKFWQQADSCTEVQVKDKIIQVHLWGEGPLVVMMHGWSGSGFQFRKFIPGLVKAGYQVASFDAPAHGVNPGKQTHLLEFCDTLVAIQQQIGKVDTVMAHSFGGMAAVVATQRGFSPKQMVLIGPHLDAHEMHQTYSDVLNLNPKLAQRFRDIIEQRMIDILEVDDVWNYLSPASLLEENNCKGMLIYDLNDEEIPQHQFKAVDKHWTDCQTIETEGLGHHRILKDKKVIEDVLFFMGESA</sequence>
<organism evidence="2 3">
    <name type="scientific">endosymbiont of Galathealinum brachiosum</name>
    <dbReference type="NCBI Taxonomy" id="2200906"/>
    <lineage>
        <taxon>Bacteria</taxon>
        <taxon>Pseudomonadati</taxon>
        <taxon>Pseudomonadota</taxon>
        <taxon>Gammaproteobacteria</taxon>
        <taxon>sulfur-oxidizing symbionts</taxon>
    </lineage>
</organism>
<accession>A0A370DLZ1</accession>
<dbReference type="Gene3D" id="3.40.50.1820">
    <property type="entry name" value="alpha/beta hydrolase"/>
    <property type="match status" value="1"/>
</dbReference>
<evidence type="ECO:0000313" key="3">
    <source>
        <dbReference type="Proteomes" id="UP000254266"/>
    </source>
</evidence>
<keyword evidence="3" id="KW-1185">Reference proteome</keyword>
<protein>
    <recommendedName>
        <fullName evidence="1">AB hydrolase-1 domain-containing protein</fullName>
    </recommendedName>
</protein>
<feature type="domain" description="AB hydrolase-1" evidence="1">
    <location>
        <begin position="118"/>
        <end position="239"/>
    </location>
</feature>
<dbReference type="AlphaFoldDB" id="A0A370DLZ1"/>
<dbReference type="SUPFAM" id="SSF53474">
    <property type="entry name" value="alpha/beta-Hydrolases"/>
    <property type="match status" value="1"/>
</dbReference>
<proteinExistence type="predicted"/>
<dbReference type="InterPro" id="IPR000073">
    <property type="entry name" value="AB_hydrolase_1"/>
</dbReference>
<comment type="caution">
    <text evidence="2">The sequence shown here is derived from an EMBL/GenBank/DDBJ whole genome shotgun (WGS) entry which is preliminary data.</text>
</comment>
<evidence type="ECO:0000259" key="1">
    <source>
        <dbReference type="Pfam" id="PF00561"/>
    </source>
</evidence>
<gene>
    <name evidence="2" type="ORF">DIZ80_00180</name>
</gene>
<dbReference type="InterPro" id="IPR029058">
    <property type="entry name" value="AB_hydrolase_fold"/>
</dbReference>